<name>A0AAV3APA2_PYXAD</name>
<comment type="caution">
    <text evidence="1">The sequence shown here is derived from an EMBL/GenBank/DDBJ whole genome shotgun (WGS) entry which is preliminary data.</text>
</comment>
<dbReference type="EMBL" id="DYDO01000003">
    <property type="protein sequence ID" value="DBA28359.1"/>
    <property type="molecule type" value="Genomic_DNA"/>
</dbReference>
<keyword evidence="2" id="KW-1185">Reference proteome</keyword>
<dbReference type="AlphaFoldDB" id="A0AAV3APA2"/>
<gene>
    <name evidence="1" type="ORF">GDO54_008742</name>
</gene>
<reference evidence="1" key="1">
    <citation type="thesis" date="2020" institute="ProQuest LLC" country="789 East Eisenhower Parkway, Ann Arbor, MI, USA">
        <title>Comparative Genomics and Chromosome Evolution.</title>
        <authorList>
            <person name="Mudd A.B."/>
        </authorList>
    </citation>
    <scope>NUCLEOTIDE SEQUENCE</scope>
    <source>
        <strain evidence="1">1538</strain>
        <tissue evidence="1">Blood</tissue>
    </source>
</reference>
<accession>A0AAV3APA2</accession>
<dbReference type="Proteomes" id="UP001181693">
    <property type="component" value="Unassembled WGS sequence"/>
</dbReference>
<proteinExistence type="predicted"/>
<protein>
    <submittedName>
        <fullName evidence="1">Uncharacterized protein</fullName>
    </submittedName>
</protein>
<evidence type="ECO:0000313" key="1">
    <source>
        <dbReference type="EMBL" id="DBA28359.1"/>
    </source>
</evidence>
<sequence>MYKPLRMLYKTCNKKIKQWYWRAFCKQEVAVLYGKSISDRKGQHDGSQNLGCINNLNDGRQQQIYQKQMAPMVYHTDNVKQLQNHST</sequence>
<evidence type="ECO:0000313" key="2">
    <source>
        <dbReference type="Proteomes" id="UP001181693"/>
    </source>
</evidence>
<organism evidence="1 2">
    <name type="scientific">Pyxicephalus adspersus</name>
    <name type="common">African bullfrog</name>
    <dbReference type="NCBI Taxonomy" id="30357"/>
    <lineage>
        <taxon>Eukaryota</taxon>
        <taxon>Metazoa</taxon>
        <taxon>Chordata</taxon>
        <taxon>Craniata</taxon>
        <taxon>Vertebrata</taxon>
        <taxon>Euteleostomi</taxon>
        <taxon>Amphibia</taxon>
        <taxon>Batrachia</taxon>
        <taxon>Anura</taxon>
        <taxon>Neobatrachia</taxon>
        <taxon>Ranoidea</taxon>
        <taxon>Pyxicephalidae</taxon>
        <taxon>Pyxicephalinae</taxon>
        <taxon>Pyxicephalus</taxon>
    </lineage>
</organism>